<feature type="transmembrane region" description="Helical" evidence="2">
    <location>
        <begin position="81"/>
        <end position="103"/>
    </location>
</feature>
<gene>
    <name evidence="4" type="ORF">ACFSXZ_01035</name>
</gene>
<reference evidence="5" key="1">
    <citation type="journal article" date="2019" name="Int. J. Syst. Evol. Microbiol.">
        <title>The Global Catalogue of Microorganisms (GCM) 10K type strain sequencing project: providing services to taxonomists for standard genome sequencing and annotation.</title>
        <authorList>
            <consortium name="The Broad Institute Genomics Platform"/>
            <consortium name="The Broad Institute Genome Sequencing Center for Infectious Disease"/>
            <person name="Wu L."/>
            <person name="Ma J."/>
        </authorList>
    </citation>
    <scope>NUCLEOTIDE SEQUENCE [LARGE SCALE GENOMIC DNA]</scope>
    <source>
        <strain evidence="5">CGMCC 4.7645</strain>
    </source>
</reference>
<organism evidence="4 5">
    <name type="scientific">Amycolatopsis pigmentata</name>
    <dbReference type="NCBI Taxonomy" id="450801"/>
    <lineage>
        <taxon>Bacteria</taxon>
        <taxon>Bacillati</taxon>
        <taxon>Actinomycetota</taxon>
        <taxon>Actinomycetes</taxon>
        <taxon>Pseudonocardiales</taxon>
        <taxon>Pseudonocardiaceae</taxon>
        <taxon>Amycolatopsis</taxon>
    </lineage>
</organism>
<accession>A0ABW5FIV8</accession>
<feature type="transmembrane region" description="Helical" evidence="2">
    <location>
        <begin position="147"/>
        <end position="167"/>
    </location>
</feature>
<feature type="transmembrane region" description="Helical" evidence="2">
    <location>
        <begin position="123"/>
        <end position="140"/>
    </location>
</feature>
<feature type="transmembrane region" description="Helical" evidence="2">
    <location>
        <begin position="173"/>
        <end position="191"/>
    </location>
</feature>
<evidence type="ECO:0000259" key="3">
    <source>
        <dbReference type="Pfam" id="PF13490"/>
    </source>
</evidence>
<keyword evidence="2" id="KW-1133">Transmembrane helix</keyword>
<dbReference type="InterPro" id="IPR027383">
    <property type="entry name" value="Znf_put"/>
</dbReference>
<keyword evidence="5" id="KW-1185">Reference proteome</keyword>
<evidence type="ECO:0000313" key="4">
    <source>
        <dbReference type="EMBL" id="MFD2414908.1"/>
    </source>
</evidence>
<evidence type="ECO:0000313" key="5">
    <source>
        <dbReference type="Proteomes" id="UP001597417"/>
    </source>
</evidence>
<proteinExistence type="predicted"/>
<protein>
    <submittedName>
        <fullName evidence="4">Zf-HC2 domain-containing protein</fullName>
    </submittedName>
</protein>
<feature type="domain" description="Putative zinc-finger" evidence="3">
    <location>
        <begin position="3"/>
        <end position="37"/>
    </location>
</feature>
<name>A0ABW5FIV8_9PSEU</name>
<dbReference type="RefSeq" id="WP_378260202.1">
    <property type="nucleotide sequence ID" value="NZ_JBHUKR010000002.1"/>
</dbReference>
<feature type="region of interest" description="Disordered" evidence="1">
    <location>
        <begin position="200"/>
        <end position="245"/>
    </location>
</feature>
<dbReference type="EMBL" id="JBHUKR010000002">
    <property type="protein sequence ID" value="MFD2414908.1"/>
    <property type="molecule type" value="Genomic_DNA"/>
</dbReference>
<dbReference type="Proteomes" id="UP001597417">
    <property type="component" value="Unassembled WGS sequence"/>
</dbReference>
<keyword evidence="2" id="KW-0812">Transmembrane</keyword>
<dbReference type="Pfam" id="PF13490">
    <property type="entry name" value="zf-HC2"/>
    <property type="match status" value="1"/>
</dbReference>
<sequence length="245" mass="25809">MSCEMFREALSARLDGEPELVSPDVVDRHLETCSACRSWQARAHVLRRTLVVRAAPVVPDLSETILARIPAPSTGRWPARIALGIVAFAQLTLALGQLLGVASGMAGMSEGGFMPQHLGHESSAWNLAVGVGLLCAALLPRMASGQLPVMAGFVLVLTVVSATDLAAGTVTGARLATHVFAVLGAALLFVVQRQYRRDHPPQPVADDAPDADWSVAAGSAGGGEFSRGGKRSRLRRRPASRHRAA</sequence>
<feature type="compositionally biased region" description="Basic residues" evidence="1">
    <location>
        <begin position="228"/>
        <end position="245"/>
    </location>
</feature>
<keyword evidence="2" id="KW-0472">Membrane</keyword>
<evidence type="ECO:0000256" key="2">
    <source>
        <dbReference type="SAM" id="Phobius"/>
    </source>
</evidence>
<comment type="caution">
    <text evidence="4">The sequence shown here is derived from an EMBL/GenBank/DDBJ whole genome shotgun (WGS) entry which is preliminary data.</text>
</comment>
<evidence type="ECO:0000256" key="1">
    <source>
        <dbReference type="SAM" id="MobiDB-lite"/>
    </source>
</evidence>